<feature type="compositionally biased region" description="Basic and acidic residues" evidence="1">
    <location>
        <begin position="1"/>
        <end position="12"/>
    </location>
</feature>
<sequence>MDRHGLDNHDDPPPPYESLSDPRPPPPDGNPAFASGRPNGLDAWDFNNHQGSPAAGRRRQTSDTFFGTFDLRDMDEYVEDPFAPPSEPGRPTVVKGRSDLKWFYCHYKVFPAYWRCPRCPPNDCFHRWDMGAMLDVQRHDLPTCPRPGCLAKATDESFLVNAQKEDITTVSGANLMESRAQDSFMWCCRCWSLRGYMANDQNGCAHCADCTQSECRDCVRCNKFLEPTRLCTGDLVYKGVMDLHARAVAIMEGRSPDSIAEFRSRVLDEMPDHLHDGTDFERACRALTLSVRVNRDGPLKKQHWLAHRSLRRPPPGNLFSGSLFLESLFSDNLFSENLSTQSFFCGQRGDLSLFPLKLSDPCNLSRTYTVEYQLQTYTLRIFTTTTTAAAAAVLRSPRQKA</sequence>
<gene>
    <name evidence="2" type="ORF">B0T15DRAFT_546033</name>
</gene>
<evidence type="ECO:0000256" key="1">
    <source>
        <dbReference type="SAM" id="MobiDB-lite"/>
    </source>
</evidence>
<accession>A0AAJ0H1M3</accession>
<organism evidence="2 3">
    <name type="scientific">Chaetomium strumarium</name>
    <dbReference type="NCBI Taxonomy" id="1170767"/>
    <lineage>
        <taxon>Eukaryota</taxon>
        <taxon>Fungi</taxon>
        <taxon>Dikarya</taxon>
        <taxon>Ascomycota</taxon>
        <taxon>Pezizomycotina</taxon>
        <taxon>Sordariomycetes</taxon>
        <taxon>Sordariomycetidae</taxon>
        <taxon>Sordariales</taxon>
        <taxon>Chaetomiaceae</taxon>
        <taxon>Chaetomium</taxon>
    </lineage>
</organism>
<reference evidence="2" key="1">
    <citation type="journal article" date="2023" name="Mol. Phylogenet. Evol.">
        <title>Genome-scale phylogeny and comparative genomics of the fungal order Sordariales.</title>
        <authorList>
            <person name="Hensen N."/>
            <person name="Bonometti L."/>
            <person name="Westerberg I."/>
            <person name="Brannstrom I.O."/>
            <person name="Guillou S."/>
            <person name="Cros-Aarteil S."/>
            <person name="Calhoun S."/>
            <person name="Haridas S."/>
            <person name="Kuo A."/>
            <person name="Mondo S."/>
            <person name="Pangilinan J."/>
            <person name="Riley R."/>
            <person name="LaButti K."/>
            <person name="Andreopoulos B."/>
            <person name="Lipzen A."/>
            <person name="Chen C."/>
            <person name="Yan M."/>
            <person name="Daum C."/>
            <person name="Ng V."/>
            <person name="Clum A."/>
            <person name="Steindorff A."/>
            <person name="Ohm R.A."/>
            <person name="Martin F."/>
            <person name="Silar P."/>
            <person name="Natvig D.O."/>
            <person name="Lalanne C."/>
            <person name="Gautier V."/>
            <person name="Ament-Velasquez S.L."/>
            <person name="Kruys A."/>
            <person name="Hutchinson M.I."/>
            <person name="Powell A.J."/>
            <person name="Barry K."/>
            <person name="Miller A.N."/>
            <person name="Grigoriev I.V."/>
            <person name="Debuchy R."/>
            <person name="Gladieux P."/>
            <person name="Hiltunen Thoren M."/>
            <person name="Johannesson H."/>
        </authorList>
    </citation>
    <scope>NUCLEOTIDE SEQUENCE</scope>
    <source>
        <strain evidence="2">CBS 333.67</strain>
    </source>
</reference>
<dbReference type="AlphaFoldDB" id="A0AAJ0H1M3"/>
<dbReference type="GeneID" id="87888981"/>
<evidence type="ECO:0000313" key="3">
    <source>
        <dbReference type="Proteomes" id="UP001273166"/>
    </source>
</evidence>
<proteinExistence type="predicted"/>
<protein>
    <submittedName>
        <fullName evidence="2">Uncharacterized protein</fullName>
    </submittedName>
</protein>
<dbReference type="Proteomes" id="UP001273166">
    <property type="component" value="Unassembled WGS sequence"/>
</dbReference>
<feature type="region of interest" description="Disordered" evidence="1">
    <location>
        <begin position="1"/>
        <end position="63"/>
    </location>
</feature>
<name>A0AAJ0H1M3_9PEZI</name>
<reference evidence="2" key="2">
    <citation type="submission" date="2023-06" db="EMBL/GenBank/DDBJ databases">
        <authorList>
            <consortium name="Lawrence Berkeley National Laboratory"/>
            <person name="Mondo S.J."/>
            <person name="Hensen N."/>
            <person name="Bonometti L."/>
            <person name="Westerberg I."/>
            <person name="Brannstrom I.O."/>
            <person name="Guillou S."/>
            <person name="Cros-Aarteil S."/>
            <person name="Calhoun S."/>
            <person name="Haridas S."/>
            <person name="Kuo A."/>
            <person name="Pangilinan J."/>
            <person name="Riley R."/>
            <person name="Labutti K."/>
            <person name="Andreopoulos B."/>
            <person name="Lipzen A."/>
            <person name="Chen C."/>
            <person name="Yanf M."/>
            <person name="Daum C."/>
            <person name="Ng V."/>
            <person name="Clum A."/>
            <person name="Steindorff A."/>
            <person name="Ohm R."/>
            <person name="Martin F."/>
            <person name="Silar P."/>
            <person name="Natvig D."/>
            <person name="Lalanne C."/>
            <person name="Gautier V."/>
            <person name="Ament-Velasquez S.L."/>
            <person name="Kruys A."/>
            <person name="Hutchinson M.I."/>
            <person name="Powell A.J."/>
            <person name="Barry K."/>
            <person name="Miller A.N."/>
            <person name="Grigoriev I.V."/>
            <person name="Debuchy R."/>
            <person name="Gladieux P."/>
            <person name="Thoren M.H."/>
            <person name="Johannesson H."/>
        </authorList>
    </citation>
    <scope>NUCLEOTIDE SEQUENCE</scope>
    <source>
        <strain evidence="2">CBS 333.67</strain>
    </source>
</reference>
<keyword evidence="3" id="KW-1185">Reference proteome</keyword>
<comment type="caution">
    <text evidence="2">The sequence shown here is derived from an EMBL/GenBank/DDBJ whole genome shotgun (WGS) entry which is preliminary data.</text>
</comment>
<dbReference type="EMBL" id="JAUDZG010000001">
    <property type="protein sequence ID" value="KAK3309869.1"/>
    <property type="molecule type" value="Genomic_DNA"/>
</dbReference>
<dbReference type="RefSeq" id="XP_062725649.1">
    <property type="nucleotide sequence ID" value="XM_062870152.1"/>
</dbReference>
<evidence type="ECO:0000313" key="2">
    <source>
        <dbReference type="EMBL" id="KAK3309869.1"/>
    </source>
</evidence>